<feature type="compositionally biased region" description="Low complexity" evidence="2">
    <location>
        <begin position="49"/>
        <end position="62"/>
    </location>
</feature>
<name>A0AAD9S239_PHOAM</name>
<reference evidence="3" key="1">
    <citation type="submission" date="2023-06" db="EMBL/GenBank/DDBJ databases">
        <authorList>
            <person name="Noh H."/>
        </authorList>
    </citation>
    <scope>NUCLEOTIDE SEQUENCE</scope>
    <source>
        <strain evidence="3">DUCC20226</strain>
    </source>
</reference>
<organism evidence="3 4">
    <name type="scientific">Phomopsis amygdali</name>
    <name type="common">Fusicoccum amygdali</name>
    <dbReference type="NCBI Taxonomy" id="1214568"/>
    <lineage>
        <taxon>Eukaryota</taxon>
        <taxon>Fungi</taxon>
        <taxon>Dikarya</taxon>
        <taxon>Ascomycota</taxon>
        <taxon>Pezizomycotina</taxon>
        <taxon>Sordariomycetes</taxon>
        <taxon>Sordariomycetidae</taxon>
        <taxon>Diaporthales</taxon>
        <taxon>Diaporthaceae</taxon>
        <taxon>Diaporthe</taxon>
    </lineage>
</organism>
<sequence>MTSKDPTKNKRVTFAGMVQDTVASEDEEEAETKAAEGPEATTKDLQTTAEPASPSSAPSWPAISKLASRKAQLTGLMTAGGKARQMKKWEKEYKAVEKELDEARGHVTPIFTASDLRKTDSRAT</sequence>
<dbReference type="EMBL" id="JAUJFL010000012">
    <property type="protein sequence ID" value="KAK2596047.1"/>
    <property type="molecule type" value="Genomic_DNA"/>
</dbReference>
<comment type="caution">
    <text evidence="3">The sequence shown here is derived from an EMBL/GenBank/DDBJ whole genome shotgun (WGS) entry which is preliminary data.</text>
</comment>
<evidence type="ECO:0000256" key="2">
    <source>
        <dbReference type="SAM" id="MobiDB-lite"/>
    </source>
</evidence>
<dbReference type="Proteomes" id="UP001265746">
    <property type="component" value="Unassembled WGS sequence"/>
</dbReference>
<keyword evidence="1" id="KW-0175">Coiled coil</keyword>
<evidence type="ECO:0000313" key="4">
    <source>
        <dbReference type="Proteomes" id="UP001265746"/>
    </source>
</evidence>
<keyword evidence="4" id="KW-1185">Reference proteome</keyword>
<feature type="region of interest" description="Disordered" evidence="2">
    <location>
        <begin position="1"/>
        <end position="62"/>
    </location>
</feature>
<evidence type="ECO:0000256" key="1">
    <source>
        <dbReference type="SAM" id="Coils"/>
    </source>
</evidence>
<evidence type="ECO:0000313" key="3">
    <source>
        <dbReference type="EMBL" id="KAK2596047.1"/>
    </source>
</evidence>
<proteinExistence type="predicted"/>
<feature type="coiled-coil region" evidence="1">
    <location>
        <begin position="79"/>
        <end position="106"/>
    </location>
</feature>
<protein>
    <submittedName>
        <fullName evidence="3">Uncharacterized protein</fullName>
    </submittedName>
</protein>
<gene>
    <name evidence="3" type="ORF">N8I77_013555</name>
</gene>
<accession>A0AAD9S239</accession>
<dbReference type="AlphaFoldDB" id="A0AAD9S239"/>